<organism evidence="8 9">
    <name type="scientific">Demequina capsici</name>
    <dbReference type="NCBI Taxonomy" id="3075620"/>
    <lineage>
        <taxon>Bacteria</taxon>
        <taxon>Bacillati</taxon>
        <taxon>Actinomycetota</taxon>
        <taxon>Actinomycetes</taxon>
        <taxon>Micrococcales</taxon>
        <taxon>Demequinaceae</taxon>
        <taxon>Demequina</taxon>
    </lineage>
</organism>
<feature type="region of interest" description="Disordered" evidence="6">
    <location>
        <begin position="342"/>
        <end position="388"/>
    </location>
</feature>
<proteinExistence type="predicted"/>
<keyword evidence="5 7" id="KW-0472">Membrane</keyword>
<feature type="transmembrane region" description="Helical" evidence="7">
    <location>
        <begin position="107"/>
        <end position="133"/>
    </location>
</feature>
<feature type="transmembrane region" description="Helical" evidence="7">
    <location>
        <begin position="264"/>
        <end position="283"/>
    </location>
</feature>
<dbReference type="InterPro" id="IPR001851">
    <property type="entry name" value="ABC_transp_permease"/>
</dbReference>
<evidence type="ECO:0000256" key="2">
    <source>
        <dbReference type="ARBA" id="ARBA00022475"/>
    </source>
</evidence>
<evidence type="ECO:0000256" key="1">
    <source>
        <dbReference type="ARBA" id="ARBA00004651"/>
    </source>
</evidence>
<comment type="subcellular location">
    <subcellularLocation>
        <location evidence="1">Cell membrane</location>
        <topology evidence="1">Multi-pass membrane protein</topology>
    </subcellularLocation>
</comment>
<dbReference type="RefSeq" id="WP_313500151.1">
    <property type="nucleotide sequence ID" value="NZ_CP134879.1"/>
</dbReference>
<reference evidence="8 9" key="1">
    <citation type="submission" date="2023-09" db="EMBL/GenBank/DDBJ databases">
        <title>Demequina sp. a novel bacteria isolated from Capsicum annuum.</title>
        <authorList>
            <person name="Humaira Z."/>
            <person name="Lee J."/>
            <person name="Cho D."/>
        </authorList>
    </citation>
    <scope>NUCLEOTIDE SEQUENCE [LARGE SCALE GENOMIC DNA]</scope>
    <source>
        <strain evidence="8 9">OYTSA14</strain>
    </source>
</reference>
<dbReference type="Proteomes" id="UP001304125">
    <property type="component" value="Chromosome"/>
</dbReference>
<evidence type="ECO:0000256" key="5">
    <source>
        <dbReference type="ARBA" id="ARBA00023136"/>
    </source>
</evidence>
<dbReference type="GO" id="GO:0022857">
    <property type="term" value="F:transmembrane transporter activity"/>
    <property type="evidence" value="ECO:0007669"/>
    <property type="project" value="InterPro"/>
</dbReference>
<evidence type="ECO:0000256" key="4">
    <source>
        <dbReference type="ARBA" id="ARBA00022989"/>
    </source>
</evidence>
<dbReference type="GO" id="GO:0005886">
    <property type="term" value="C:plasma membrane"/>
    <property type="evidence" value="ECO:0007669"/>
    <property type="project" value="UniProtKB-SubCell"/>
</dbReference>
<dbReference type="PANTHER" id="PTHR47089:SF1">
    <property type="entry name" value="GUANOSINE ABC TRANSPORTER PERMEASE PROTEIN NUPP"/>
    <property type="match status" value="1"/>
</dbReference>
<feature type="transmembrane region" description="Helical" evidence="7">
    <location>
        <begin position="191"/>
        <end position="208"/>
    </location>
</feature>
<sequence length="388" mass="39103">MRLQALRSAAITAAVVLASFVAAGLLIMVSGANPLVGLQGFVSGLFGSPYRIGELLVGAVPIGIVALTLIPALRAGVFSVGAEGQVAIGALTSGAVMLAIGDGAPAPVYWLCGAVAGALGGAVVSLLPAFLLVRWGVNEILSTLLLNYIAAGFLAFSLRTWLGTDEAVATPQSDPLPDAAKLPSLIPHTRAHLGILAMIVIAAAFVWWRRTAAATRIAVFAERPRFAERLGVSRAGTIYRTMLVSGLGAGLVGYLQLAGLNSRIYTSVTGGVGFSGIAVALLGQLVPAGIVLSAVLFSALTVGAAGIQSATGSIPSSIADVIKAVILLGIAGAMGAAARRQTIVPRTPAPDAPDPAGDERATGDSAVDPAHAPEGRSTRTVDDQGAAR</sequence>
<keyword evidence="9" id="KW-1185">Reference proteome</keyword>
<evidence type="ECO:0000256" key="3">
    <source>
        <dbReference type="ARBA" id="ARBA00022692"/>
    </source>
</evidence>
<dbReference type="CDD" id="cd06580">
    <property type="entry name" value="TM_PBP1_transp_TpRbsC_like"/>
    <property type="match status" value="1"/>
</dbReference>
<evidence type="ECO:0000256" key="7">
    <source>
        <dbReference type="SAM" id="Phobius"/>
    </source>
</evidence>
<keyword evidence="3 7" id="KW-0812">Transmembrane</keyword>
<dbReference type="EMBL" id="CP134879">
    <property type="protein sequence ID" value="WNM25303.1"/>
    <property type="molecule type" value="Genomic_DNA"/>
</dbReference>
<keyword evidence="2" id="KW-1003">Cell membrane</keyword>
<feature type="transmembrane region" description="Helical" evidence="7">
    <location>
        <begin position="290"/>
        <end position="309"/>
    </location>
</feature>
<evidence type="ECO:0000313" key="9">
    <source>
        <dbReference type="Proteomes" id="UP001304125"/>
    </source>
</evidence>
<feature type="transmembrane region" description="Helical" evidence="7">
    <location>
        <begin position="145"/>
        <end position="162"/>
    </location>
</feature>
<dbReference type="AlphaFoldDB" id="A0AA96J8Q0"/>
<dbReference type="PANTHER" id="PTHR47089">
    <property type="entry name" value="ABC TRANSPORTER, PERMEASE PROTEIN"/>
    <property type="match status" value="1"/>
</dbReference>
<feature type="compositionally biased region" description="Basic and acidic residues" evidence="6">
    <location>
        <begin position="371"/>
        <end position="382"/>
    </location>
</feature>
<name>A0AA96J8Q0_9MICO</name>
<evidence type="ECO:0000256" key="6">
    <source>
        <dbReference type="SAM" id="MobiDB-lite"/>
    </source>
</evidence>
<accession>A0AA96J8Q0</accession>
<evidence type="ECO:0000313" key="8">
    <source>
        <dbReference type="EMBL" id="WNM25303.1"/>
    </source>
</evidence>
<keyword evidence="4 7" id="KW-1133">Transmembrane helix</keyword>
<feature type="transmembrane region" description="Helical" evidence="7">
    <location>
        <begin position="321"/>
        <end position="338"/>
    </location>
</feature>
<feature type="transmembrane region" description="Helical" evidence="7">
    <location>
        <begin position="238"/>
        <end position="258"/>
    </location>
</feature>
<feature type="transmembrane region" description="Helical" evidence="7">
    <location>
        <begin position="80"/>
        <end position="101"/>
    </location>
</feature>
<dbReference type="Pfam" id="PF02653">
    <property type="entry name" value="BPD_transp_2"/>
    <property type="match status" value="1"/>
</dbReference>
<gene>
    <name evidence="8" type="ORF">RN606_03915</name>
</gene>
<protein>
    <submittedName>
        <fullName evidence="8">ABC transporter permease</fullName>
    </submittedName>
</protein>
<feature type="transmembrane region" description="Helical" evidence="7">
    <location>
        <begin position="55"/>
        <end position="73"/>
    </location>
</feature>